<dbReference type="RefSeq" id="WP_302079472.1">
    <property type="nucleotide sequence ID" value="NZ_JAUKWQ010000013.1"/>
</dbReference>
<evidence type="ECO:0000313" key="11">
    <source>
        <dbReference type="Proteomes" id="UP001169006"/>
    </source>
</evidence>
<sequence>MKDGQKADILLREVRLALGEQRFHFDCSIGEGLITAITGRSGSGKSTLLNLVAGFEAPQQGRIVIGGQDVTELHPSERPVSLVFQDNNLFTHLDLFTNIALGISPSLRLAKEDRRNVSAALERVGLGGFETRKPGTLSGGERQRAAFARALVRRRPVLLLDEPFAALDPALRSTMADLLLELHRDDGTTILMVTHDLEEVRRLADEVLFVEEGRISFAGKRDDFLAQETSGAISEFLRRS</sequence>
<evidence type="ECO:0000256" key="6">
    <source>
        <dbReference type="ARBA" id="ARBA00022840"/>
    </source>
</evidence>
<dbReference type="Pfam" id="PF00005">
    <property type="entry name" value="ABC_tran"/>
    <property type="match status" value="1"/>
</dbReference>
<keyword evidence="3" id="KW-1003">Cell membrane</keyword>
<dbReference type="GO" id="GO:0005524">
    <property type="term" value="F:ATP binding"/>
    <property type="evidence" value="ECO:0007669"/>
    <property type="project" value="UniProtKB-KW"/>
</dbReference>
<dbReference type="SMART" id="SM00382">
    <property type="entry name" value="AAA"/>
    <property type="match status" value="1"/>
</dbReference>
<feature type="domain" description="ABC transporter" evidence="9">
    <location>
        <begin position="4"/>
        <end position="237"/>
    </location>
</feature>
<dbReference type="PROSITE" id="PS00211">
    <property type="entry name" value="ABC_TRANSPORTER_1"/>
    <property type="match status" value="1"/>
</dbReference>
<evidence type="ECO:0000256" key="2">
    <source>
        <dbReference type="ARBA" id="ARBA00022448"/>
    </source>
</evidence>
<dbReference type="Proteomes" id="UP001169006">
    <property type="component" value="Unassembled WGS sequence"/>
</dbReference>
<protein>
    <submittedName>
        <fullName evidence="10">ATP-binding cassette domain-containing protein</fullName>
    </submittedName>
</protein>
<comment type="similarity">
    <text evidence="1">Belongs to the ABC transporter superfamily.</text>
</comment>
<evidence type="ECO:0000259" key="9">
    <source>
        <dbReference type="PROSITE" id="PS50893"/>
    </source>
</evidence>
<reference evidence="10" key="1">
    <citation type="journal article" date="2015" name="Int. J. Syst. Evol. Microbiol.">
        <title>Rhizobium oryzicola sp. nov., potential plant-growth-promoting endophytic bacteria isolated from rice roots.</title>
        <authorList>
            <person name="Zhang X.X."/>
            <person name="Gao J.S."/>
            <person name="Cao Y.H."/>
            <person name="Sheirdil R.A."/>
            <person name="Wang X.C."/>
            <person name="Zhang L."/>
        </authorList>
    </citation>
    <scope>NUCLEOTIDE SEQUENCE</scope>
    <source>
        <strain evidence="10">05753</strain>
    </source>
</reference>
<keyword evidence="7" id="KW-1278">Translocase</keyword>
<keyword evidence="5" id="KW-0547">Nucleotide-binding</keyword>
<accession>A0ABT8T4X4</accession>
<evidence type="ECO:0000256" key="7">
    <source>
        <dbReference type="ARBA" id="ARBA00022967"/>
    </source>
</evidence>
<organism evidence="10 11">
    <name type="scientific">Rhizobium oryzicola</name>
    <dbReference type="NCBI Taxonomy" id="1232668"/>
    <lineage>
        <taxon>Bacteria</taxon>
        <taxon>Pseudomonadati</taxon>
        <taxon>Pseudomonadota</taxon>
        <taxon>Alphaproteobacteria</taxon>
        <taxon>Hyphomicrobiales</taxon>
        <taxon>Rhizobiaceae</taxon>
        <taxon>Rhizobium/Agrobacterium group</taxon>
        <taxon>Rhizobium</taxon>
    </lineage>
</organism>
<gene>
    <name evidence="10" type="ORF">Q2T52_24105</name>
</gene>
<dbReference type="InterPro" id="IPR003593">
    <property type="entry name" value="AAA+_ATPase"/>
</dbReference>
<keyword evidence="11" id="KW-1185">Reference proteome</keyword>
<keyword evidence="4" id="KW-0997">Cell inner membrane</keyword>
<evidence type="ECO:0000256" key="3">
    <source>
        <dbReference type="ARBA" id="ARBA00022475"/>
    </source>
</evidence>
<dbReference type="InterPro" id="IPR017871">
    <property type="entry name" value="ABC_transporter-like_CS"/>
</dbReference>
<dbReference type="Gene3D" id="3.40.50.300">
    <property type="entry name" value="P-loop containing nucleotide triphosphate hydrolases"/>
    <property type="match status" value="1"/>
</dbReference>
<name>A0ABT8T4X4_9HYPH</name>
<evidence type="ECO:0000256" key="4">
    <source>
        <dbReference type="ARBA" id="ARBA00022519"/>
    </source>
</evidence>
<dbReference type="SUPFAM" id="SSF52540">
    <property type="entry name" value="P-loop containing nucleoside triphosphate hydrolases"/>
    <property type="match status" value="1"/>
</dbReference>
<dbReference type="EMBL" id="JAUKWQ010000013">
    <property type="protein sequence ID" value="MDO1585186.1"/>
    <property type="molecule type" value="Genomic_DNA"/>
</dbReference>
<dbReference type="PANTHER" id="PTHR42781:SF1">
    <property type="entry name" value="THIAMINE IMPORT ATP-BINDING PROTEIN THIQ"/>
    <property type="match status" value="1"/>
</dbReference>
<dbReference type="InterPro" id="IPR050093">
    <property type="entry name" value="ABC_SmlMolc_Importer"/>
</dbReference>
<dbReference type="PANTHER" id="PTHR42781">
    <property type="entry name" value="SPERMIDINE/PUTRESCINE IMPORT ATP-BINDING PROTEIN POTA"/>
    <property type="match status" value="1"/>
</dbReference>
<comment type="caution">
    <text evidence="10">The sequence shown here is derived from an EMBL/GenBank/DDBJ whole genome shotgun (WGS) entry which is preliminary data.</text>
</comment>
<dbReference type="InterPro" id="IPR003439">
    <property type="entry name" value="ABC_transporter-like_ATP-bd"/>
</dbReference>
<evidence type="ECO:0000313" key="10">
    <source>
        <dbReference type="EMBL" id="MDO1585186.1"/>
    </source>
</evidence>
<evidence type="ECO:0000256" key="8">
    <source>
        <dbReference type="ARBA" id="ARBA00023136"/>
    </source>
</evidence>
<proteinExistence type="inferred from homology"/>
<dbReference type="PROSITE" id="PS50893">
    <property type="entry name" value="ABC_TRANSPORTER_2"/>
    <property type="match status" value="1"/>
</dbReference>
<keyword evidence="6 10" id="KW-0067">ATP-binding</keyword>
<dbReference type="InterPro" id="IPR027417">
    <property type="entry name" value="P-loop_NTPase"/>
</dbReference>
<evidence type="ECO:0000256" key="1">
    <source>
        <dbReference type="ARBA" id="ARBA00005417"/>
    </source>
</evidence>
<reference evidence="10" key="2">
    <citation type="submission" date="2023-07" db="EMBL/GenBank/DDBJ databases">
        <authorList>
            <person name="Sun H."/>
        </authorList>
    </citation>
    <scope>NUCLEOTIDE SEQUENCE</scope>
    <source>
        <strain evidence="10">05753</strain>
    </source>
</reference>
<evidence type="ECO:0000256" key="5">
    <source>
        <dbReference type="ARBA" id="ARBA00022741"/>
    </source>
</evidence>
<keyword evidence="8" id="KW-0472">Membrane</keyword>
<keyword evidence="2" id="KW-0813">Transport</keyword>